<dbReference type="PATRIC" id="fig|42253.5.peg.1075"/>
<evidence type="ECO:0000313" key="4">
    <source>
        <dbReference type="Proteomes" id="UP000069205"/>
    </source>
</evidence>
<evidence type="ECO:0000313" key="3">
    <source>
        <dbReference type="EMBL" id="ALA57522.1"/>
    </source>
</evidence>
<dbReference type="InterPro" id="IPR004305">
    <property type="entry name" value="Thiaminase-2/PQQC"/>
</dbReference>
<dbReference type="PANTHER" id="PTHR43198:SF2">
    <property type="entry name" value="SI:CH1073-67J19.1-RELATED"/>
    <property type="match status" value="1"/>
</dbReference>
<dbReference type="NCBIfam" id="TIGR04306">
    <property type="entry name" value="salvage_TenA"/>
    <property type="match status" value="1"/>
</dbReference>
<proteinExistence type="inferred from homology"/>
<dbReference type="AlphaFoldDB" id="A0A0K2GAA8"/>
<keyword evidence="1" id="KW-0784">Thiamine biosynthesis</keyword>
<name>A0A0K2GAA8_NITMO</name>
<dbReference type="SUPFAM" id="SSF48613">
    <property type="entry name" value="Heme oxygenase-like"/>
    <property type="match status" value="1"/>
</dbReference>
<comment type="similarity">
    <text evidence="1">Belongs to the TenA family.</text>
</comment>
<keyword evidence="4" id="KW-1185">Reference proteome</keyword>
<sequence>MSKLREAFSVKRGDMSFSNHLRKLAQPIWDAQLKHPFVIALGDGTLPERKFKFYILQDARFLADLSRVFAAGAVKAPDSDSALRFAKLAEETITVERSLHESYGTRWKMSAEQMTAVPMAPTNYAYTRHMLSVAQAGSAAEMTVVALPCAWIYCVVGRHLLKKGPPPKHHPYRDWLLLYASPEFAEVQEWMRQKVDRWAKTAGTEEKRRMEESFVISSRYEWMFWEMAWNEESWPV</sequence>
<organism evidence="3 4">
    <name type="scientific">Nitrospira moscoviensis</name>
    <dbReference type="NCBI Taxonomy" id="42253"/>
    <lineage>
        <taxon>Bacteria</taxon>
        <taxon>Pseudomonadati</taxon>
        <taxon>Nitrospirota</taxon>
        <taxon>Nitrospiria</taxon>
        <taxon>Nitrospirales</taxon>
        <taxon>Nitrospiraceae</taxon>
        <taxon>Nitrospira</taxon>
    </lineage>
</organism>
<dbReference type="GO" id="GO:0005829">
    <property type="term" value="C:cytosol"/>
    <property type="evidence" value="ECO:0007669"/>
    <property type="project" value="TreeGrafter"/>
</dbReference>
<dbReference type="EC" id="3.5.99.2" evidence="1"/>
<dbReference type="Proteomes" id="UP000069205">
    <property type="component" value="Chromosome"/>
</dbReference>
<keyword evidence="1 3" id="KW-0378">Hydrolase</keyword>
<comment type="catalytic activity">
    <reaction evidence="1">
        <text>4-amino-5-aminomethyl-2-methylpyrimidine + H2O = 4-amino-5-hydroxymethyl-2-methylpyrimidine + NH4(+)</text>
        <dbReference type="Rhea" id="RHEA:31799"/>
        <dbReference type="ChEBI" id="CHEBI:15377"/>
        <dbReference type="ChEBI" id="CHEBI:16892"/>
        <dbReference type="ChEBI" id="CHEBI:28938"/>
        <dbReference type="ChEBI" id="CHEBI:63416"/>
        <dbReference type="EC" id="3.5.99.2"/>
    </reaction>
</comment>
<dbReference type="RefSeq" id="WP_238590465.1">
    <property type="nucleotide sequence ID" value="NZ_CP011801.1"/>
</dbReference>
<dbReference type="CDD" id="cd19366">
    <property type="entry name" value="TenA_C_BhTenA-like"/>
    <property type="match status" value="1"/>
</dbReference>
<dbReference type="KEGG" id="nmv:NITMOv2_1091"/>
<dbReference type="PANTHER" id="PTHR43198">
    <property type="entry name" value="BIFUNCTIONAL TH2 PROTEIN"/>
    <property type="match status" value="1"/>
</dbReference>
<gene>
    <name evidence="3" type="ORF">NITMOv2_1091</name>
</gene>
<dbReference type="EMBL" id="CP011801">
    <property type="protein sequence ID" value="ALA57522.1"/>
    <property type="molecule type" value="Genomic_DNA"/>
</dbReference>
<dbReference type="STRING" id="42253.NITMOv2_1091"/>
<dbReference type="GO" id="GO:0050334">
    <property type="term" value="F:thiaminase activity"/>
    <property type="evidence" value="ECO:0007669"/>
    <property type="project" value="UniProtKB-EC"/>
</dbReference>
<comment type="function">
    <text evidence="1">Catalyzes an amino-pyrimidine hydrolysis reaction at the C5' of the pyrimidine moiety of thiamine compounds, a reaction that is part of a thiamine salvage pathway.</text>
</comment>
<comment type="pathway">
    <text evidence="1">Cofactor biosynthesis; thiamine diphosphate biosynthesis.</text>
</comment>
<dbReference type="GO" id="GO:0009229">
    <property type="term" value="P:thiamine diphosphate biosynthetic process"/>
    <property type="evidence" value="ECO:0007669"/>
    <property type="project" value="UniProtKB-UniPathway"/>
</dbReference>
<dbReference type="InterPro" id="IPR027574">
    <property type="entry name" value="Thiaminase_II"/>
</dbReference>
<reference evidence="3 4" key="1">
    <citation type="journal article" date="2015" name="Proc. Natl. Acad. Sci. U.S.A.">
        <title>Expanded metabolic versatility of ubiquitous nitrite-oxidizing bacteria from the genus Nitrospira.</title>
        <authorList>
            <person name="Koch H."/>
            <person name="Lucker S."/>
            <person name="Albertsen M."/>
            <person name="Kitzinger K."/>
            <person name="Herbold C."/>
            <person name="Spieck E."/>
            <person name="Nielsen P.H."/>
            <person name="Wagner M."/>
            <person name="Daims H."/>
        </authorList>
    </citation>
    <scope>NUCLEOTIDE SEQUENCE [LARGE SCALE GENOMIC DNA]</scope>
    <source>
        <strain evidence="3 4">NSP M-1</strain>
    </source>
</reference>
<dbReference type="UniPathway" id="UPA00060"/>
<accession>A0A0K2GAA8</accession>
<evidence type="ECO:0000259" key="2">
    <source>
        <dbReference type="Pfam" id="PF03070"/>
    </source>
</evidence>
<dbReference type="GO" id="GO:0009228">
    <property type="term" value="P:thiamine biosynthetic process"/>
    <property type="evidence" value="ECO:0007669"/>
    <property type="project" value="UniProtKB-KW"/>
</dbReference>
<dbReference type="InterPro" id="IPR016084">
    <property type="entry name" value="Haem_Oase-like_multi-hlx"/>
</dbReference>
<feature type="domain" description="Thiaminase-2/PQQC" evidence="2">
    <location>
        <begin position="25"/>
        <end position="230"/>
    </location>
</feature>
<dbReference type="InterPro" id="IPR050967">
    <property type="entry name" value="Thiamine_Salvage_TenA"/>
</dbReference>
<dbReference type="Pfam" id="PF03070">
    <property type="entry name" value="TENA_THI-4"/>
    <property type="match status" value="1"/>
</dbReference>
<dbReference type="Gene3D" id="1.20.910.10">
    <property type="entry name" value="Heme oxygenase-like"/>
    <property type="match status" value="1"/>
</dbReference>
<comment type="catalytic activity">
    <reaction evidence="1">
        <text>thiamine + H2O = 5-(2-hydroxyethyl)-4-methylthiazole + 4-amino-5-hydroxymethyl-2-methylpyrimidine + H(+)</text>
        <dbReference type="Rhea" id="RHEA:17509"/>
        <dbReference type="ChEBI" id="CHEBI:15377"/>
        <dbReference type="ChEBI" id="CHEBI:15378"/>
        <dbReference type="ChEBI" id="CHEBI:16892"/>
        <dbReference type="ChEBI" id="CHEBI:17957"/>
        <dbReference type="ChEBI" id="CHEBI:18385"/>
        <dbReference type="EC" id="3.5.99.2"/>
    </reaction>
</comment>
<protein>
    <recommendedName>
        <fullName evidence="1">Aminopyrimidine aminohydrolase</fullName>
        <ecNumber evidence="1">3.5.99.2</ecNumber>
    </recommendedName>
</protein>
<evidence type="ECO:0000256" key="1">
    <source>
        <dbReference type="RuleBase" id="RU363093"/>
    </source>
</evidence>